<dbReference type="PANTHER" id="PTHR33154:SF18">
    <property type="entry name" value="ARSENICAL RESISTANCE OPERON REPRESSOR"/>
    <property type="match status" value="1"/>
</dbReference>
<dbReference type="GO" id="GO:0003700">
    <property type="term" value="F:DNA-binding transcription factor activity"/>
    <property type="evidence" value="ECO:0007669"/>
    <property type="project" value="InterPro"/>
</dbReference>
<gene>
    <name evidence="5" type="ORF">BSA145_17370</name>
</gene>
<evidence type="ECO:0000259" key="4">
    <source>
        <dbReference type="PROSITE" id="PS50987"/>
    </source>
</evidence>
<dbReference type="InterPro" id="IPR001845">
    <property type="entry name" value="HTH_ArsR_DNA-bd_dom"/>
</dbReference>
<dbReference type="PRINTS" id="PR00778">
    <property type="entry name" value="HTHARSR"/>
</dbReference>
<keyword evidence="3" id="KW-0804">Transcription</keyword>
<dbReference type="GO" id="GO:0003677">
    <property type="term" value="F:DNA binding"/>
    <property type="evidence" value="ECO:0007669"/>
    <property type="project" value="UniProtKB-KW"/>
</dbReference>
<name>A0A1L6ZLT4_BACIA</name>
<dbReference type="NCBIfam" id="NF033788">
    <property type="entry name" value="HTH_metalloreg"/>
    <property type="match status" value="1"/>
</dbReference>
<dbReference type="EMBL" id="CP015607">
    <property type="protein sequence ID" value="APT47474.1"/>
    <property type="molecule type" value="Genomic_DNA"/>
</dbReference>
<dbReference type="InterPro" id="IPR036388">
    <property type="entry name" value="WH-like_DNA-bd_sf"/>
</dbReference>
<dbReference type="PROSITE" id="PS50987">
    <property type="entry name" value="HTH_ARSR_2"/>
    <property type="match status" value="1"/>
</dbReference>
<dbReference type="InterPro" id="IPR036390">
    <property type="entry name" value="WH_DNA-bd_sf"/>
</dbReference>
<keyword evidence="2" id="KW-0238">DNA-binding</keyword>
<dbReference type="Proteomes" id="UP000185426">
    <property type="component" value="Chromosome"/>
</dbReference>
<dbReference type="PANTHER" id="PTHR33154">
    <property type="entry name" value="TRANSCRIPTIONAL REGULATOR, ARSR FAMILY"/>
    <property type="match status" value="1"/>
</dbReference>
<evidence type="ECO:0000256" key="3">
    <source>
        <dbReference type="ARBA" id="ARBA00023163"/>
    </source>
</evidence>
<keyword evidence="1" id="KW-0805">Transcription regulation</keyword>
<protein>
    <submittedName>
        <fullName evidence="5">Transcriptional regulator</fullName>
    </submittedName>
</protein>
<dbReference type="Pfam" id="PF01022">
    <property type="entry name" value="HTH_5"/>
    <property type="match status" value="1"/>
</dbReference>
<dbReference type="InterPro" id="IPR051081">
    <property type="entry name" value="HTH_MetalResp_TranReg"/>
</dbReference>
<dbReference type="AlphaFoldDB" id="A0A1L6ZLT4"/>
<sequence>MTADVSIGVTHMSNCLKTLSDQTRLIMMKLFLEKEYCVCELVDMFEMSQPAISQHLRKLKKAGFVNENRKGQWRYYSINTLCPEFETIRIILNQINKEDDLLKRIQQNATNISCS</sequence>
<evidence type="ECO:0000313" key="5">
    <source>
        <dbReference type="EMBL" id="APT47474.1"/>
    </source>
</evidence>
<dbReference type="Gene3D" id="1.10.10.10">
    <property type="entry name" value="Winged helix-like DNA-binding domain superfamily/Winged helix DNA-binding domain"/>
    <property type="match status" value="1"/>
</dbReference>
<organism evidence="5 6">
    <name type="scientific">Bacillus safensis</name>
    <dbReference type="NCBI Taxonomy" id="561879"/>
    <lineage>
        <taxon>Bacteria</taxon>
        <taxon>Bacillati</taxon>
        <taxon>Bacillota</taxon>
        <taxon>Bacilli</taxon>
        <taxon>Bacillales</taxon>
        <taxon>Bacillaceae</taxon>
        <taxon>Bacillus</taxon>
    </lineage>
</organism>
<proteinExistence type="predicted"/>
<feature type="domain" description="HTH arsR-type" evidence="4">
    <location>
        <begin position="4"/>
        <end position="103"/>
    </location>
</feature>
<dbReference type="SUPFAM" id="SSF46785">
    <property type="entry name" value="Winged helix' DNA-binding domain"/>
    <property type="match status" value="1"/>
</dbReference>
<dbReference type="CDD" id="cd00090">
    <property type="entry name" value="HTH_ARSR"/>
    <property type="match status" value="1"/>
</dbReference>
<evidence type="ECO:0000256" key="2">
    <source>
        <dbReference type="ARBA" id="ARBA00023125"/>
    </source>
</evidence>
<dbReference type="InterPro" id="IPR011991">
    <property type="entry name" value="ArsR-like_HTH"/>
</dbReference>
<accession>A0A1L6ZLT4</accession>
<evidence type="ECO:0000313" key="6">
    <source>
        <dbReference type="Proteomes" id="UP000185426"/>
    </source>
</evidence>
<dbReference type="SMART" id="SM00418">
    <property type="entry name" value="HTH_ARSR"/>
    <property type="match status" value="1"/>
</dbReference>
<reference evidence="5 6" key="1">
    <citation type="submission" date="2016-05" db="EMBL/GenBank/DDBJ databases">
        <title>Complete Genome and Methylome Analysis of Psychrotrophic Bacterial Isolates from Antarctic Lake Untersee.</title>
        <authorList>
            <person name="Fomenkov A."/>
            <person name="Akimov V.N."/>
            <person name="Vasilyeva L.V."/>
            <person name="Andersen D."/>
            <person name="Vincze T."/>
            <person name="Roberts R.J."/>
        </authorList>
    </citation>
    <scope>NUCLEOTIDE SEQUENCE [LARGE SCALE GENOMIC DNA]</scope>
    <source>
        <strain evidence="5 6">U14-5</strain>
    </source>
</reference>
<evidence type="ECO:0000256" key="1">
    <source>
        <dbReference type="ARBA" id="ARBA00023015"/>
    </source>
</evidence>